<organism evidence="3 4">
    <name type="scientific">Chlamydomonas eustigma</name>
    <dbReference type="NCBI Taxonomy" id="1157962"/>
    <lineage>
        <taxon>Eukaryota</taxon>
        <taxon>Viridiplantae</taxon>
        <taxon>Chlorophyta</taxon>
        <taxon>core chlorophytes</taxon>
        <taxon>Chlorophyceae</taxon>
        <taxon>CS clade</taxon>
        <taxon>Chlamydomonadales</taxon>
        <taxon>Chlamydomonadaceae</taxon>
        <taxon>Chlamydomonas</taxon>
    </lineage>
</organism>
<dbReference type="EMBL" id="BEGY01000080">
    <property type="protein sequence ID" value="GAX82448.1"/>
    <property type="molecule type" value="Genomic_DNA"/>
</dbReference>
<feature type="coiled-coil region" evidence="1">
    <location>
        <begin position="567"/>
        <end position="601"/>
    </location>
</feature>
<evidence type="ECO:0000313" key="3">
    <source>
        <dbReference type="EMBL" id="GAX82448.1"/>
    </source>
</evidence>
<dbReference type="PROSITE" id="PS51257">
    <property type="entry name" value="PROKAR_LIPOPROTEIN"/>
    <property type="match status" value="1"/>
</dbReference>
<evidence type="ECO:0000256" key="1">
    <source>
        <dbReference type="SAM" id="Coils"/>
    </source>
</evidence>
<comment type="caution">
    <text evidence="3">The sequence shown here is derived from an EMBL/GenBank/DDBJ whole genome shotgun (WGS) entry which is preliminary data.</text>
</comment>
<dbReference type="AlphaFoldDB" id="A0A250XH99"/>
<feature type="region of interest" description="Disordered" evidence="2">
    <location>
        <begin position="382"/>
        <end position="407"/>
    </location>
</feature>
<dbReference type="Proteomes" id="UP000232323">
    <property type="component" value="Unassembled WGS sequence"/>
</dbReference>
<gene>
    <name evidence="3" type="ORF">CEUSTIGMA_g9875.t1</name>
</gene>
<protein>
    <submittedName>
        <fullName evidence="3">Uncharacterized protein</fullName>
    </submittedName>
</protein>
<keyword evidence="1" id="KW-0175">Coiled coil</keyword>
<proteinExistence type="predicted"/>
<sequence length="869" mass="95584">MTSRLDVAEGDNLNVFHPNFISSCNVLQPNTNAHELEEGKSRRHNSVALSFSSCEYRSHMEDWAVSFASSVKESIHKRLASPAYPPDYQIAPSMPGPQIEGCGPSILGPGYGLGPTSPYQHGHSVRHLFNNLMPSGFLETALMPPTMMHGMMAPENSAGQTRHSVGRMISRGSEIVATSGHSSGVEAMFSHNEESCQSKEMQAHVAARIFSSHDMAKGQNTVLQVGPRLVPWQHAQDKAVQGGGNRHMAMMRSLEYAAQGHASMTSQELTSHAEELMYIEAMNAAAGGSQAGLQELCHHAIATANTAPATGLDFLSQEEAQLFAALLCDAHEDVMPQRPVAITLNDAALNLDSSQSHHSSGPSLESAAFLDSRQEPLYKYSQRQEVSQDMTEKYPRPPSVVQATNKSAPSVVPVGGCKEGNQMASSISHPSNTAGCLNLMSQKAMWTRNAHLWNKYESSHARRRRPSNQISPTQVMESARVNKHMKSTLPEQIAAVKSVLSGGLGPGVALEADIDITNVARGKGSSTTNVWCSIAERGGHHYPHGSKAILMKRQKLSTKREPLDVLLVKLENELKSKLKLSVRLAEENKALEAKMKVYSKEAHIGGLIVTCKPSQGIAEAVRGWAEEFQNPILQSKTESSLPKDGKDFSLANFQAVWRTLYQQLSIWISPAGPSKASQELQHRMSVITNCLKLWVSSVSLNRTLVMCEAYVHNMETGQPLERGAKFWLEVVKKLSLSHQQVGEFQDGWDLHHSVLQSGTVKQAELQLEICSLLDERGRRLSRRRTDMDDQFEDGTTTENGDSYVQLEDWIQEYDALYRKVNSLDYFIIGLVAEILTPWQLCACVVHSYPSFPSMKGIFKAAASLKASRQ</sequence>
<keyword evidence="4" id="KW-1185">Reference proteome</keyword>
<accession>A0A250XH99</accession>
<evidence type="ECO:0000313" key="4">
    <source>
        <dbReference type="Proteomes" id="UP000232323"/>
    </source>
</evidence>
<evidence type="ECO:0000256" key="2">
    <source>
        <dbReference type="SAM" id="MobiDB-lite"/>
    </source>
</evidence>
<name>A0A250XH99_9CHLO</name>
<reference evidence="3 4" key="1">
    <citation type="submission" date="2017-08" db="EMBL/GenBank/DDBJ databases">
        <title>Acidophilic green algal genome provides insights into adaptation to an acidic environment.</title>
        <authorList>
            <person name="Hirooka S."/>
            <person name="Hirose Y."/>
            <person name="Kanesaki Y."/>
            <person name="Higuchi S."/>
            <person name="Fujiwara T."/>
            <person name="Onuma R."/>
            <person name="Era A."/>
            <person name="Ohbayashi R."/>
            <person name="Uzuka A."/>
            <person name="Nozaki H."/>
            <person name="Yoshikawa H."/>
            <person name="Miyagishima S.Y."/>
        </authorList>
    </citation>
    <scope>NUCLEOTIDE SEQUENCE [LARGE SCALE GENOMIC DNA]</scope>
    <source>
        <strain evidence="3 4">NIES-2499</strain>
    </source>
</reference>